<dbReference type="AlphaFoldDB" id="A0A9P6WSY9"/>
<evidence type="ECO:0000313" key="1">
    <source>
        <dbReference type="EMBL" id="KAG1276755.1"/>
    </source>
</evidence>
<accession>A0A9P6WSY9</accession>
<dbReference type="EMBL" id="JAANQT010009596">
    <property type="protein sequence ID" value="KAG1276755.1"/>
    <property type="molecule type" value="Genomic_DNA"/>
</dbReference>
<evidence type="ECO:0000313" key="2">
    <source>
        <dbReference type="Proteomes" id="UP000716291"/>
    </source>
</evidence>
<keyword evidence="2" id="KW-1185">Reference proteome</keyword>
<proteinExistence type="predicted"/>
<organism evidence="1 2">
    <name type="scientific">Rhizopus oryzae</name>
    <name type="common">Mucormycosis agent</name>
    <name type="synonym">Rhizopus arrhizus var. delemar</name>
    <dbReference type="NCBI Taxonomy" id="64495"/>
    <lineage>
        <taxon>Eukaryota</taxon>
        <taxon>Fungi</taxon>
        <taxon>Fungi incertae sedis</taxon>
        <taxon>Mucoromycota</taxon>
        <taxon>Mucoromycotina</taxon>
        <taxon>Mucoromycetes</taxon>
        <taxon>Mucorales</taxon>
        <taxon>Mucorineae</taxon>
        <taxon>Rhizopodaceae</taxon>
        <taxon>Rhizopus</taxon>
    </lineage>
</organism>
<dbReference type="Proteomes" id="UP000716291">
    <property type="component" value="Unassembled WGS sequence"/>
</dbReference>
<name>A0A9P6WSY9_RHIOR</name>
<comment type="caution">
    <text evidence="1">The sequence shown here is derived from an EMBL/GenBank/DDBJ whole genome shotgun (WGS) entry which is preliminary data.</text>
</comment>
<reference evidence="1" key="1">
    <citation type="journal article" date="2020" name="Microb. Genom.">
        <title>Genetic diversity of clinical and environmental Mucorales isolates obtained from an investigation of mucormycosis cases among solid organ transplant recipients.</title>
        <authorList>
            <person name="Nguyen M.H."/>
            <person name="Kaul D."/>
            <person name="Muto C."/>
            <person name="Cheng S.J."/>
            <person name="Richter R.A."/>
            <person name="Bruno V.M."/>
            <person name="Liu G."/>
            <person name="Beyhan S."/>
            <person name="Sundermann A.J."/>
            <person name="Mounaud S."/>
            <person name="Pasculle A.W."/>
            <person name="Nierman W.C."/>
            <person name="Driscoll E."/>
            <person name="Cumbie R."/>
            <person name="Clancy C.J."/>
            <person name="Dupont C.L."/>
        </authorList>
    </citation>
    <scope>NUCLEOTIDE SEQUENCE</scope>
    <source>
        <strain evidence="1">GL11</strain>
    </source>
</reference>
<sequence length="91" mass="9365">MADVLATGQVQVAAGRCIGRHDHPVATRCRGGIAGGAGHAGMGLQAGDDQGVDARLLQRGVDHCRRATREHADVVLLHHAAHLLAAHAARG</sequence>
<gene>
    <name evidence="1" type="ORF">G6F64_014775</name>
</gene>
<protein>
    <submittedName>
        <fullName evidence="1">Uncharacterized protein</fullName>
    </submittedName>
</protein>